<dbReference type="InterPro" id="IPR038770">
    <property type="entry name" value="Na+/solute_symporter_sf"/>
</dbReference>
<dbReference type="PANTHER" id="PTHR32468">
    <property type="entry name" value="CATION/H + ANTIPORTER"/>
    <property type="match status" value="1"/>
</dbReference>
<evidence type="ECO:0000256" key="1">
    <source>
        <dbReference type="ARBA" id="ARBA00004141"/>
    </source>
</evidence>
<feature type="transmembrane region" description="Helical" evidence="8">
    <location>
        <begin position="12"/>
        <end position="38"/>
    </location>
</feature>
<keyword evidence="3 8" id="KW-0812">Transmembrane</keyword>
<feature type="transmembrane region" description="Helical" evidence="8">
    <location>
        <begin position="84"/>
        <end position="108"/>
    </location>
</feature>
<feature type="region of interest" description="Disordered" evidence="7">
    <location>
        <begin position="576"/>
        <end position="605"/>
    </location>
</feature>
<feature type="non-terminal residue" evidence="10">
    <location>
        <position position="1"/>
    </location>
</feature>
<evidence type="ECO:0000259" key="9">
    <source>
        <dbReference type="Pfam" id="PF00999"/>
    </source>
</evidence>
<keyword evidence="6 8" id="KW-0472">Membrane</keyword>
<dbReference type="AlphaFoldDB" id="A0A9W7ZGN0"/>
<keyword evidence="5" id="KW-0406">Ion transport</keyword>
<comment type="caution">
    <text evidence="10">The sequence shown here is derived from an EMBL/GenBank/DDBJ whole genome shotgun (WGS) entry which is preliminary data.</text>
</comment>
<evidence type="ECO:0000256" key="4">
    <source>
        <dbReference type="ARBA" id="ARBA00022989"/>
    </source>
</evidence>
<evidence type="ECO:0000256" key="2">
    <source>
        <dbReference type="ARBA" id="ARBA00022448"/>
    </source>
</evidence>
<proteinExistence type="predicted"/>
<dbReference type="GO" id="GO:1902600">
    <property type="term" value="P:proton transmembrane transport"/>
    <property type="evidence" value="ECO:0007669"/>
    <property type="project" value="InterPro"/>
</dbReference>
<dbReference type="GO" id="GO:0016020">
    <property type="term" value="C:membrane"/>
    <property type="evidence" value="ECO:0007669"/>
    <property type="project" value="UniProtKB-SubCell"/>
</dbReference>
<feature type="domain" description="Cation/H+ exchanger transmembrane" evidence="9">
    <location>
        <begin position="10"/>
        <end position="170"/>
    </location>
</feature>
<evidence type="ECO:0000313" key="10">
    <source>
        <dbReference type="EMBL" id="KAJ1903692.1"/>
    </source>
</evidence>
<gene>
    <name evidence="10" type="primary">KHA1_2</name>
    <name evidence="10" type="ORF">IWQ60_012550</name>
</gene>
<dbReference type="Gene3D" id="1.20.1530.20">
    <property type="match status" value="1"/>
</dbReference>
<dbReference type="PANTHER" id="PTHR32468:SF0">
    <property type="entry name" value="K(+)_H(+) ANTIPORTER 1"/>
    <property type="match status" value="1"/>
</dbReference>
<feature type="transmembrane region" description="Helical" evidence="8">
    <location>
        <begin position="153"/>
        <end position="173"/>
    </location>
</feature>
<organism evidence="10 11">
    <name type="scientific">Tieghemiomyces parasiticus</name>
    <dbReference type="NCBI Taxonomy" id="78921"/>
    <lineage>
        <taxon>Eukaryota</taxon>
        <taxon>Fungi</taxon>
        <taxon>Fungi incertae sedis</taxon>
        <taxon>Zoopagomycota</taxon>
        <taxon>Kickxellomycotina</taxon>
        <taxon>Dimargaritomycetes</taxon>
        <taxon>Dimargaritales</taxon>
        <taxon>Dimargaritaceae</taxon>
        <taxon>Tieghemiomyces</taxon>
    </lineage>
</organism>
<accession>A0A9W7ZGN0</accession>
<evidence type="ECO:0000256" key="6">
    <source>
        <dbReference type="ARBA" id="ARBA00023136"/>
    </source>
</evidence>
<evidence type="ECO:0000256" key="7">
    <source>
        <dbReference type="SAM" id="MobiDB-lite"/>
    </source>
</evidence>
<name>A0A9W7ZGN0_9FUNG</name>
<feature type="compositionally biased region" description="Polar residues" evidence="7">
    <location>
        <begin position="595"/>
        <end position="605"/>
    </location>
</feature>
<dbReference type="Pfam" id="PF00999">
    <property type="entry name" value="Na_H_Exchanger"/>
    <property type="match status" value="1"/>
</dbReference>
<keyword evidence="4 8" id="KW-1133">Transmembrane helix</keyword>
<comment type="subcellular location">
    <subcellularLocation>
        <location evidence="1">Membrane</location>
        <topology evidence="1">Multi-pass membrane protein</topology>
    </subcellularLocation>
</comment>
<evidence type="ECO:0000313" key="11">
    <source>
        <dbReference type="Proteomes" id="UP001150569"/>
    </source>
</evidence>
<evidence type="ECO:0000256" key="8">
    <source>
        <dbReference type="SAM" id="Phobius"/>
    </source>
</evidence>
<dbReference type="EMBL" id="JANBPT010002109">
    <property type="protein sequence ID" value="KAJ1903692.1"/>
    <property type="molecule type" value="Genomic_DNA"/>
</dbReference>
<evidence type="ECO:0000256" key="5">
    <source>
        <dbReference type="ARBA" id="ARBA00023065"/>
    </source>
</evidence>
<feature type="non-terminal residue" evidence="10">
    <location>
        <position position="621"/>
    </location>
</feature>
<keyword evidence="11" id="KW-1185">Reference proteome</keyword>
<keyword evidence="2" id="KW-0813">Transport</keyword>
<dbReference type="InterPro" id="IPR006153">
    <property type="entry name" value="Cation/H_exchanger_TM"/>
</dbReference>
<dbReference type="Proteomes" id="UP001150569">
    <property type="component" value="Unassembled WGS sequence"/>
</dbReference>
<protein>
    <submittedName>
        <fullName evidence="10">K(+)/H(+) antiporter</fullName>
    </submittedName>
</protein>
<sequence length="621" mass="67690">FENGPNQRVMFVIILVVLLSALFTDVIGVHAIFGGFLAGVIIPHDHGFAVAITEKIEDLVTVLFLPLYFALSGLKTNFSDLNDGLTWGLLILVIVVACLGKIIGCTLAARLSKLNWRESISVGVLMNCKGLVELIVLNIGYDAGVLNTRIFTMMVVMALVTTFMTTPLIHWLYPPRFHRLLDDTLAADAVADPFFNEKDREAAAELAPRPSSDTADARSVTDIIHRPLSVLVCLSKMQHVPALMALMQFLNPTAAPVHPAHSGAFAARAPAAESLGSDSLIHDDAEKSHTEVVPPQHRDTMVAGEGTHYFNGLRVYALRLIALTQRSSAVMMSTECEDTMRMDPLMNMFRTFGLLNNISVKSALSVCPTDDFAETLASNSELTEVGYTIVPWSGSGGIDEEQLATPLDYFFNMGPKEPQGTSPQHLQFITEVFRRVPCNLAVFLDRGFDLTQETQVSTTGQPSAGGVHSHWTADSAGLAIESQQGRGRVRVFVPFFGGADDRAAVLFALRFAANTHIQVTIVRFIRSDEHTSNDVNLEEKDFVEASNQMTIMRGQQLASLPRAAIRSAAAAAQVPSAATDHSGVNPLSPDASLHPHQSTTHRLQSDQADELLFHRLFHTAE</sequence>
<dbReference type="GO" id="GO:0015297">
    <property type="term" value="F:antiporter activity"/>
    <property type="evidence" value="ECO:0007669"/>
    <property type="project" value="InterPro"/>
</dbReference>
<dbReference type="OrthoDB" id="2687058at2759"/>
<evidence type="ECO:0000256" key="3">
    <source>
        <dbReference type="ARBA" id="ARBA00022692"/>
    </source>
</evidence>
<reference evidence="10" key="1">
    <citation type="submission" date="2022-07" db="EMBL/GenBank/DDBJ databases">
        <title>Phylogenomic reconstructions and comparative analyses of Kickxellomycotina fungi.</title>
        <authorList>
            <person name="Reynolds N.K."/>
            <person name="Stajich J.E."/>
            <person name="Barry K."/>
            <person name="Grigoriev I.V."/>
            <person name="Crous P."/>
            <person name="Smith M.E."/>
        </authorList>
    </citation>
    <scope>NUCLEOTIDE SEQUENCE</scope>
    <source>
        <strain evidence="10">RSA 861</strain>
    </source>
</reference>
<dbReference type="InterPro" id="IPR050794">
    <property type="entry name" value="CPA2_transporter"/>
</dbReference>